<dbReference type="EMBL" id="SWQE01000006">
    <property type="protein sequence ID" value="NFJ09314.1"/>
    <property type="molecule type" value="Genomic_DNA"/>
</dbReference>
<dbReference type="GeneID" id="5186754"/>
<gene>
    <name evidence="5 13" type="primary">rpmB</name>
    <name evidence="6" type="ORF">C3B64_18595</name>
    <name evidence="7" type="ORF">C7M56_00145</name>
    <name evidence="9" type="ORF">EXM42_12190</name>
    <name evidence="8" type="ORF">EXM69_10750</name>
    <name evidence="11" type="ORF">FC794_06640</name>
    <name evidence="13" type="ORF">FC871_12695</name>
    <name evidence="12" type="ORF">FC964_09590</name>
    <name evidence="10" type="ORF">FCV25_07510</name>
    <name evidence="14" type="ORF">JQS73_13405</name>
</gene>
<evidence type="ECO:0000256" key="3">
    <source>
        <dbReference type="ARBA" id="ARBA00023274"/>
    </source>
</evidence>
<evidence type="ECO:0000313" key="7">
    <source>
        <dbReference type="EMBL" id="AVQ37160.1"/>
    </source>
</evidence>
<evidence type="ECO:0000313" key="21">
    <source>
        <dbReference type="Proteomes" id="UP000480039"/>
    </source>
</evidence>
<evidence type="ECO:0000313" key="15">
    <source>
        <dbReference type="Proteomes" id="UP000238070"/>
    </source>
</evidence>
<dbReference type="InterPro" id="IPR026569">
    <property type="entry name" value="Ribosomal_bL28"/>
</dbReference>
<dbReference type="Proteomes" id="UP000240615">
    <property type="component" value="Chromosome"/>
</dbReference>
<dbReference type="Proteomes" id="UP000480039">
    <property type="component" value="Unassembled WGS sequence"/>
</dbReference>
<evidence type="ECO:0000256" key="4">
    <source>
        <dbReference type="ARBA" id="ARBA00035174"/>
    </source>
</evidence>
<evidence type="ECO:0000313" key="18">
    <source>
        <dbReference type="Proteomes" id="UP000473089"/>
    </source>
</evidence>
<evidence type="ECO:0000313" key="23">
    <source>
        <dbReference type="Proteomes" id="UP000663464"/>
    </source>
</evidence>
<dbReference type="EMBL" id="CP069280">
    <property type="protein sequence ID" value="QRI52419.1"/>
    <property type="molecule type" value="Genomic_DNA"/>
</dbReference>
<dbReference type="GO" id="GO:0005840">
    <property type="term" value="C:ribosome"/>
    <property type="evidence" value="ECO:0007669"/>
    <property type="project" value="UniProtKB-KW"/>
</dbReference>
<dbReference type="Proteomes" id="UP000473887">
    <property type="component" value="Unassembled WGS sequence"/>
</dbReference>
<dbReference type="InterPro" id="IPR034704">
    <property type="entry name" value="Ribosomal_bL28/bL31-like_sf"/>
</dbReference>
<reference evidence="15 16" key="2">
    <citation type="submission" date="2018-01" db="EMBL/GenBank/DDBJ databases">
        <title>Genetic Diversity of Clostridium botulinum in seafood.</title>
        <authorList>
            <person name="Athira V."/>
            <person name="Arun Jyothi P.V."/>
            <person name="Lalitha K.V."/>
            <person name="Joseph T.C."/>
        </authorList>
    </citation>
    <scope>NUCLEOTIDE SEQUENCE [LARGE SCALE GENOMIC DNA]</scope>
    <source>
        <strain evidence="6 15">Mfbjulcb5</strain>
        <strain evidence="7 16">Mfbjulcb8</strain>
    </source>
</reference>
<protein>
    <recommendedName>
        <fullName evidence="4 5">Large ribosomal subunit protein bL28</fullName>
    </recommendedName>
</protein>
<dbReference type="EMBL" id="SGKC01000018">
    <property type="protein sequence ID" value="NEZ92409.1"/>
    <property type="molecule type" value="Genomic_DNA"/>
</dbReference>
<dbReference type="EMBL" id="CP027777">
    <property type="protein sequence ID" value="AVQ37160.1"/>
    <property type="molecule type" value="Genomic_DNA"/>
</dbReference>
<dbReference type="InterPro" id="IPR050096">
    <property type="entry name" value="Bacterial_rp_bL28"/>
</dbReference>
<dbReference type="SUPFAM" id="SSF143800">
    <property type="entry name" value="L28p-like"/>
    <property type="match status" value="1"/>
</dbReference>
<name>A0A0A2HF94_CLOBO</name>
<dbReference type="PANTHER" id="PTHR39080:SF1">
    <property type="entry name" value="LARGE RIBOSOMAL SUBUNIT PROTEIN BL28A"/>
    <property type="match status" value="1"/>
</dbReference>
<evidence type="ECO:0000313" key="14">
    <source>
        <dbReference type="EMBL" id="QRI52419.1"/>
    </source>
</evidence>
<dbReference type="GO" id="GO:0006412">
    <property type="term" value="P:translation"/>
    <property type="evidence" value="ECO:0007669"/>
    <property type="project" value="UniProtKB-UniRule"/>
</dbReference>
<dbReference type="GeneID" id="92939241"/>
<evidence type="ECO:0000313" key="19">
    <source>
        <dbReference type="Proteomes" id="UP000473887"/>
    </source>
</evidence>
<evidence type="ECO:0000313" key="9">
    <source>
        <dbReference type="EMBL" id="NFA61129.1"/>
    </source>
</evidence>
<evidence type="ECO:0000256" key="1">
    <source>
        <dbReference type="ARBA" id="ARBA00008760"/>
    </source>
</evidence>
<accession>A0A0A2HF94</accession>
<dbReference type="InterPro" id="IPR001383">
    <property type="entry name" value="Ribosomal_bL28_bact-type"/>
</dbReference>
<organism evidence="13 21">
    <name type="scientific">Clostridium botulinum</name>
    <dbReference type="NCBI Taxonomy" id="1491"/>
    <lineage>
        <taxon>Bacteria</taxon>
        <taxon>Bacillati</taxon>
        <taxon>Bacillota</taxon>
        <taxon>Clostridia</taxon>
        <taxon>Eubacteriales</taxon>
        <taxon>Clostridiaceae</taxon>
        <taxon>Clostridium</taxon>
    </lineage>
</organism>
<reference evidence="17 20" key="4">
    <citation type="submission" date="2019-04" db="EMBL/GenBank/DDBJ databases">
        <title>Genome sequencing of Clostridium botulinum Groups I-IV and Clostridium butyricum.</title>
        <authorList>
            <person name="Brunt J."/>
            <person name="Van Vliet A.H.M."/>
            <person name="Stringer S.C."/>
            <person name="Carter A.T."/>
            <person name="Peck M.W."/>
        </authorList>
    </citation>
    <scope>NUCLEOTIDE SEQUENCE [LARGE SCALE GENOMIC DNA]</scope>
    <source>
        <strain evidence="13 21">Colworth BL30</strain>
        <strain evidence="12 22">IFR 15/034</strain>
        <strain evidence="11 20">IFR 18/037</strain>
        <strain evidence="10 17">IFR 18/054</strain>
    </source>
</reference>
<dbReference type="Pfam" id="PF00830">
    <property type="entry name" value="Ribosomal_L28"/>
    <property type="match status" value="1"/>
</dbReference>
<comment type="similarity">
    <text evidence="1 5">Belongs to the bacterial ribosomal protein bL28 family.</text>
</comment>
<dbReference type="Proteomes" id="UP000238070">
    <property type="component" value="Chromosome"/>
</dbReference>
<evidence type="ECO:0000313" key="16">
    <source>
        <dbReference type="Proteomes" id="UP000240615"/>
    </source>
</evidence>
<proteinExistence type="inferred from homology"/>
<evidence type="ECO:0000256" key="2">
    <source>
        <dbReference type="ARBA" id="ARBA00022980"/>
    </source>
</evidence>
<evidence type="ECO:0000313" key="8">
    <source>
        <dbReference type="EMBL" id="NEZ92409.1"/>
    </source>
</evidence>
<evidence type="ECO:0000313" key="20">
    <source>
        <dbReference type="Proteomes" id="UP000478995"/>
    </source>
</evidence>
<dbReference type="NCBIfam" id="TIGR00009">
    <property type="entry name" value="L28"/>
    <property type="match status" value="1"/>
</dbReference>
<dbReference type="EMBL" id="SWND01000003">
    <property type="protein sequence ID" value="NFF01626.1"/>
    <property type="molecule type" value="Genomic_DNA"/>
</dbReference>
<dbReference type="RefSeq" id="WP_003395976.1">
    <property type="nucleotide sequence ID" value="NZ_ABIBKW020000035.1"/>
</dbReference>
<dbReference type="EMBL" id="SWRJ01000002">
    <property type="protein sequence ID" value="NFI21633.1"/>
    <property type="molecule type" value="Genomic_DNA"/>
</dbReference>
<evidence type="ECO:0000313" key="17">
    <source>
        <dbReference type="Proteomes" id="UP000472521"/>
    </source>
</evidence>
<dbReference type="AlphaFoldDB" id="A0A0A2HF94"/>
<reference evidence="14 23" key="1">
    <citation type="journal article" date="2014" name="J. Infect. Dis.">
        <title>Molecular characterization of a novel botulinum neurotoxin type H gene.</title>
        <authorList>
            <person name="Dover N."/>
            <person name="Barash J.R."/>
            <person name="Hill K.K."/>
            <person name="Xie G."/>
            <person name="Arnon S.S."/>
        </authorList>
    </citation>
    <scope>NUCLEOTIDE SEQUENCE [LARGE SCALE GENOMIC DNA]</scope>
    <source>
        <strain evidence="14 23">IBCA10-7060</strain>
    </source>
</reference>
<dbReference type="OrthoDB" id="9805609at2"/>
<reference evidence="18 19" key="3">
    <citation type="submission" date="2019-02" db="EMBL/GenBank/DDBJ databases">
        <title>Genome sequencing of Clostridium botulinum clinical isolates.</title>
        <authorList>
            <person name="Brunt J."/>
            <person name="Van Vliet A.H.M."/>
            <person name="Stringer S.C."/>
            <person name="Grant K.A."/>
            <person name="Carter A.C."/>
            <person name="Peck M.W."/>
        </authorList>
    </citation>
    <scope>NUCLEOTIDE SEQUENCE [LARGE SCALE GENOMIC DNA]</scope>
    <source>
        <strain evidence="8 19">H142660711</strain>
        <strain evidence="9 18">R1125/03</strain>
    </source>
</reference>
<dbReference type="Gene3D" id="2.30.170.40">
    <property type="entry name" value="Ribosomal protein L28/L24"/>
    <property type="match status" value="1"/>
</dbReference>
<evidence type="ECO:0000256" key="5">
    <source>
        <dbReference type="HAMAP-Rule" id="MF_00373"/>
    </source>
</evidence>
<sequence length="63" mass="7111">MSRKCEICGKGVVYGVQYSHSHRQSKRSFAPNIKRVKAIVNGTPKRVHVCTRCLRSGKVQRAI</sequence>
<dbReference type="InterPro" id="IPR037147">
    <property type="entry name" value="Ribosomal_bL28_sf"/>
</dbReference>
<dbReference type="STRING" id="413999.CBO2499"/>
<dbReference type="PANTHER" id="PTHR39080">
    <property type="entry name" value="50S RIBOSOMAL PROTEIN L28"/>
    <property type="match status" value="1"/>
</dbReference>
<dbReference type="Proteomes" id="UP000478995">
    <property type="component" value="Unassembled WGS sequence"/>
</dbReference>
<dbReference type="EMBL" id="SWOY01000002">
    <property type="protein sequence ID" value="NFG16468.1"/>
    <property type="molecule type" value="Genomic_DNA"/>
</dbReference>
<evidence type="ECO:0000313" key="12">
    <source>
        <dbReference type="EMBL" id="NFI21633.1"/>
    </source>
</evidence>
<dbReference type="Proteomes" id="UP000473089">
    <property type="component" value="Unassembled WGS sequence"/>
</dbReference>
<dbReference type="GO" id="GO:1990904">
    <property type="term" value="C:ribonucleoprotein complex"/>
    <property type="evidence" value="ECO:0007669"/>
    <property type="project" value="UniProtKB-KW"/>
</dbReference>
<dbReference type="SMR" id="A0A0A2HF94"/>
<dbReference type="EMBL" id="SGJP01000025">
    <property type="protein sequence ID" value="NFA61129.1"/>
    <property type="molecule type" value="Genomic_DNA"/>
</dbReference>
<dbReference type="GO" id="GO:0003735">
    <property type="term" value="F:structural constituent of ribosome"/>
    <property type="evidence" value="ECO:0007669"/>
    <property type="project" value="InterPro"/>
</dbReference>
<dbReference type="Proteomes" id="UP000663464">
    <property type="component" value="Chromosome"/>
</dbReference>
<dbReference type="Proteomes" id="UP000472521">
    <property type="component" value="Unassembled WGS sequence"/>
</dbReference>
<evidence type="ECO:0000313" key="6">
    <source>
        <dbReference type="EMBL" id="AVP66140.1"/>
    </source>
</evidence>
<reference evidence="14" key="5">
    <citation type="submission" date="2021-02" db="EMBL/GenBank/DDBJ databases">
        <authorList>
            <person name="Dover N."/>
            <person name="Barash J.R."/>
            <person name="Bell J.M."/>
            <person name="Sylvester M.D."/>
            <person name="Arnon S."/>
        </authorList>
    </citation>
    <scope>NUCLEOTIDE SEQUENCE</scope>
    <source>
        <strain evidence="14">IBCA10-7060</strain>
    </source>
</reference>
<dbReference type="eggNOG" id="COG0227">
    <property type="taxonomic scope" value="Bacteria"/>
</dbReference>
<evidence type="ECO:0000313" key="10">
    <source>
        <dbReference type="EMBL" id="NFF01626.1"/>
    </source>
</evidence>
<keyword evidence="2 5" id="KW-0689">Ribosomal protein</keyword>
<evidence type="ECO:0000313" key="13">
    <source>
        <dbReference type="EMBL" id="NFJ09314.1"/>
    </source>
</evidence>
<dbReference type="Proteomes" id="UP000482543">
    <property type="component" value="Unassembled WGS sequence"/>
</dbReference>
<dbReference type="HAMAP" id="MF_00373">
    <property type="entry name" value="Ribosomal_bL28"/>
    <property type="match status" value="1"/>
</dbReference>
<dbReference type="OMA" id="KRTWSPN"/>
<dbReference type="EMBL" id="CP027776">
    <property type="protein sequence ID" value="AVP66140.1"/>
    <property type="molecule type" value="Genomic_DNA"/>
</dbReference>
<evidence type="ECO:0000313" key="22">
    <source>
        <dbReference type="Proteomes" id="UP000482543"/>
    </source>
</evidence>
<evidence type="ECO:0000313" key="11">
    <source>
        <dbReference type="EMBL" id="NFG16468.1"/>
    </source>
</evidence>
<keyword evidence="3 5" id="KW-0687">Ribonucleoprotein</keyword>